<evidence type="ECO:0000313" key="2">
    <source>
        <dbReference type="EMBL" id="MBA5762478.1"/>
    </source>
</evidence>
<dbReference type="Proteomes" id="UP000571701">
    <property type="component" value="Unassembled WGS sequence"/>
</dbReference>
<comment type="caution">
    <text evidence="2">The sequence shown here is derived from an EMBL/GenBank/DDBJ whole genome shotgun (WGS) entry which is preliminary data.</text>
</comment>
<dbReference type="InterPro" id="IPR025582">
    <property type="entry name" value="YARHG_dom"/>
</dbReference>
<protein>
    <submittedName>
        <fullName evidence="2">YARHG domain-containing protein</fullName>
    </submittedName>
</protein>
<sequence>MASVVKEISSFQIDIRKLKGDLQRESSFIRRVALGNISWHSLPMLSSQLSDGWALSGRFSYQVDNSLCESFDLLAVALMSGDLQYTHELPPSRLDALSVALSEHTESGSWRSPFSSEPNDVPQHLSQLSIMWIPMQLFVIPVENCASELATLMSNDWLTFVMAMEGGGEVYSHGKLSLPQHRSNQESTIQSTTVAETSATLSHRSESEYLMALSSLRLLTQEELQGYNSQELRLMRNEIFARHGYRFKSQDLTRFFSEKSWYKPTTTEVTLSSIEAENVKLIKSLE</sequence>
<feature type="domain" description="YARHG" evidence="1">
    <location>
        <begin position="207"/>
        <end position="286"/>
    </location>
</feature>
<organism evidence="2 3">
    <name type="scientific">Vibrio marinisediminis</name>
    <dbReference type="NCBI Taxonomy" id="2758441"/>
    <lineage>
        <taxon>Bacteria</taxon>
        <taxon>Pseudomonadati</taxon>
        <taxon>Pseudomonadota</taxon>
        <taxon>Gammaproteobacteria</taxon>
        <taxon>Vibrionales</taxon>
        <taxon>Vibrionaceae</taxon>
        <taxon>Vibrio</taxon>
    </lineage>
</organism>
<dbReference type="SMART" id="SM01324">
    <property type="entry name" value="YARHG"/>
    <property type="match status" value="1"/>
</dbReference>
<evidence type="ECO:0000313" key="3">
    <source>
        <dbReference type="Proteomes" id="UP000571701"/>
    </source>
</evidence>
<reference evidence="2 3" key="1">
    <citation type="submission" date="2020-07" db="EMBL/GenBank/DDBJ databases">
        <title>Vibrio marinisediminis sp. nov., isolated from marine sediment.</title>
        <authorList>
            <person name="Ji X."/>
        </authorList>
    </citation>
    <scope>NUCLEOTIDE SEQUENCE [LARGE SCALE GENOMIC DNA]</scope>
    <source>
        <strain evidence="2 3">404</strain>
    </source>
</reference>
<dbReference type="InterPro" id="IPR038434">
    <property type="entry name" value="YARHG_sf"/>
</dbReference>
<evidence type="ECO:0000259" key="1">
    <source>
        <dbReference type="SMART" id="SM01324"/>
    </source>
</evidence>
<dbReference type="Gene3D" id="1.20.58.1690">
    <property type="match status" value="1"/>
</dbReference>
<dbReference type="AlphaFoldDB" id="A0A7W2FQQ2"/>
<dbReference type="Pfam" id="PF13308">
    <property type="entry name" value="YARHG"/>
    <property type="match status" value="1"/>
</dbReference>
<accession>A0A7W2FQQ2</accession>
<dbReference type="EMBL" id="JACFYF010000004">
    <property type="protein sequence ID" value="MBA5762478.1"/>
    <property type="molecule type" value="Genomic_DNA"/>
</dbReference>
<proteinExistence type="predicted"/>
<keyword evidence="3" id="KW-1185">Reference proteome</keyword>
<gene>
    <name evidence="2" type="ORF">H2O73_08995</name>
</gene>
<name>A0A7W2FQQ2_9VIBR</name>